<name>A0AAV9TL49_9PEZI</name>
<keyword evidence="4" id="KW-1185">Reference proteome</keyword>
<keyword evidence="2" id="KW-0732">Signal</keyword>
<evidence type="ECO:0000256" key="1">
    <source>
        <dbReference type="SAM" id="MobiDB-lite"/>
    </source>
</evidence>
<feature type="compositionally biased region" description="Basic residues" evidence="1">
    <location>
        <begin position="87"/>
        <end position="96"/>
    </location>
</feature>
<dbReference type="Proteomes" id="UP001327957">
    <property type="component" value="Unassembled WGS sequence"/>
</dbReference>
<feature type="compositionally biased region" description="Basic and acidic residues" evidence="1">
    <location>
        <begin position="312"/>
        <end position="327"/>
    </location>
</feature>
<feature type="compositionally biased region" description="Acidic residues" evidence="1">
    <location>
        <begin position="111"/>
        <end position="132"/>
    </location>
</feature>
<sequence>MTRQRHLALHLAAALALLAAVLPGARVAAIEDLEAEDVPPECAAACTPIVQLTGRCEAQAEQRFGTDRRRSIGRRRVAVDGPEREARRRWRKRRSLQRTLGTRLGRRQREEEEDDDDVEDGDEDDDSDEEEGAAARTQPAPGRLAETEWSKAADEAGADAAMRACVCGERGFDVAGAAFGCAACVARNGTAVEANEDHRRVRLCRRAGSSGAGDDDDDDTGPRACNQHLAASGVGPGRAVYAQFIDIYINNDIAASTSAGGCTPVHVVYIDTSASAPGYPDPFGPRDAVSAGRGVFDAKCRIGHARHRIRDAHVRDAAVHRPAERRPGLPAGPGRRKPDESRREEGGRTR</sequence>
<evidence type="ECO:0000313" key="4">
    <source>
        <dbReference type="Proteomes" id="UP001327957"/>
    </source>
</evidence>
<accession>A0AAV9TL49</accession>
<feature type="compositionally biased region" description="Basic and acidic residues" evidence="1">
    <location>
        <begin position="336"/>
        <end position="350"/>
    </location>
</feature>
<feature type="region of interest" description="Disordered" evidence="1">
    <location>
        <begin position="312"/>
        <end position="350"/>
    </location>
</feature>
<organism evidence="3 4">
    <name type="scientific">Colletotrichum tabaci</name>
    <dbReference type="NCBI Taxonomy" id="1209068"/>
    <lineage>
        <taxon>Eukaryota</taxon>
        <taxon>Fungi</taxon>
        <taxon>Dikarya</taxon>
        <taxon>Ascomycota</taxon>
        <taxon>Pezizomycotina</taxon>
        <taxon>Sordariomycetes</taxon>
        <taxon>Hypocreomycetidae</taxon>
        <taxon>Glomerellales</taxon>
        <taxon>Glomerellaceae</taxon>
        <taxon>Colletotrichum</taxon>
        <taxon>Colletotrichum destructivum species complex</taxon>
    </lineage>
</organism>
<dbReference type="EMBL" id="JASAOK010000016">
    <property type="protein sequence ID" value="KAK6222995.1"/>
    <property type="molecule type" value="Genomic_DNA"/>
</dbReference>
<evidence type="ECO:0000256" key="2">
    <source>
        <dbReference type="SAM" id="SignalP"/>
    </source>
</evidence>
<feature type="compositionally biased region" description="Basic and acidic residues" evidence="1">
    <location>
        <begin position="77"/>
        <end position="86"/>
    </location>
</feature>
<dbReference type="AlphaFoldDB" id="A0AAV9TL49"/>
<reference evidence="3 4" key="1">
    <citation type="submission" date="2023-04" db="EMBL/GenBank/DDBJ databases">
        <title>Colletotrichum tabacum stain YC1 causing leaf anthracnose on Nicotiana tabacum(L.) cv.</title>
        <authorList>
            <person name="Ji Z."/>
            <person name="Wang M."/>
            <person name="Zhang J."/>
            <person name="Wang N."/>
            <person name="Zhou Z."/>
        </authorList>
    </citation>
    <scope>NUCLEOTIDE SEQUENCE [LARGE SCALE GENOMIC DNA]</scope>
    <source>
        <strain evidence="3 4">YC1</strain>
    </source>
</reference>
<feature type="region of interest" description="Disordered" evidence="1">
    <location>
        <begin position="63"/>
        <end position="151"/>
    </location>
</feature>
<comment type="caution">
    <text evidence="3">The sequence shown here is derived from an EMBL/GenBank/DDBJ whole genome shotgun (WGS) entry which is preliminary data.</text>
</comment>
<feature type="chain" id="PRO_5043485708" evidence="2">
    <location>
        <begin position="28"/>
        <end position="350"/>
    </location>
</feature>
<protein>
    <submittedName>
        <fullName evidence="3">Uncharacterized protein</fullName>
    </submittedName>
</protein>
<feature type="signal peptide" evidence="2">
    <location>
        <begin position="1"/>
        <end position="27"/>
    </location>
</feature>
<gene>
    <name evidence="3" type="ORF">QIS74_03840</name>
</gene>
<evidence type="ECO:0000313" key="3">
    <source>
        <dbReference type="EMBL" id="KAK6222995.1"/>
    </source>
</evidence>
<proteinExistence type="predicted"/>